<evidence type="ECO:0000313" key="8">
    <source>
        <dbReference type="EMBL" id="KAK6926495.1"/>
    </source>
</evidence>
<keyword evidence="4" id="KW-0804">Transcription</keyword>
<feature type="compositionally biased region" description="Basic residues" evidence="6">
    <location>
        <begin position="122"/>
        <end position="134"/>
    </location>
</feature>
<dbReference type="InterPro" id="IPR016177">
    <property type="entry name" value="DNA-bd_dom_sf"/>
</dbReference>
<feature type="compositionally biased region" description="Basic and acidic residues" evidence="6">
    <location>
        <begin position="197"/>
        <end position="209"/>
    </location>
</feature>
<feature type="compositionally biased region" description="Basic and acidic residues" evidence="6">
    <location>
        <begin position="258"/>
        <end position="277"/>
    </location>
</feature>
<reference evidence="8 9" key="1">
    <citation type="submission" date="2023-12" db="EMBL/GenBank/DDBJ databases">
        <title>A high-quality genome assembly for Dillenia turbinata (Dilleniales).</title>
        <authorList>
            <person name="Chanderbali A."/>
        </authorList>
    </citation>
    <scope>NUCLEOTIDE SEQUENCE [LARGE SCALE GENOMIC DNA]</scope>
    <source>
        <strain evidence="8">LSX21</strain>
        <tissue evidence="8">Leaf</tissue>
    </source>
</reference>
<feature type="compositionally biased region" description="Acidic residues" evidence="6">
    <location>
        <begin position="140"/>
        <end position="152"/>
    </location>
</feature>
<accession>A0AAN8V2X5</accession>
<feature type="domain" description="MBD" evidence="7">
    <location>
        <begin position="17"/>
        <end position="87"/>
    </location>
</feature>
<feature type="compositionally biased region" description="Basic and acidic residues" evidence="6">
    <location>
        <begin position="174"/>
        <end position="185"/>
    </location>
</feature>
<feature type="compositionally biased region" description="Basic and acidic residues" evidence="6">
    <location>
        <begin position="220"/>
        <end position="233"/>
    </location>
</feature>
<dbReference type="Proteomes" id="UP001370490">
    <property type="component" value="Unassembled WGS sequence"/>
</dbReference>
<dbReference type="PANTHER" id="PTHR33729:SF6">
    <property type="entry name" value="METHYL-CPG-BINDING DOMAIN-CONTAINING PROTEIN 11"/>
    <property type="match status" value="1"/>
</dbReference>
<dbReference type="Gene3D" id="3.30.890.10">
    <property type="entry name" value="Methyl-cpg-binding Protein 2, Chain A"/>
    <property type="match status" value="1"/>
</dbReference>
<sequence length="325" mass="35606">MASTEADEEIPKNEEPSDEIVSIELPAPKGWKKKFTPRKGGTPRRNEIVFVSPTGDEIRSKRQLDQYLKSHPGGPTSSEFDWGTGLSSSALSGFMCDTPRRSARISQKSKATESPESETPNKKQRKSSSKKGPKGKKDEANDDVDEAAEDVETLPTVTTSEETKPSMDEEMDAEVVKEDAEEKLTSDGTPANEDAPTEEKQAKPEKEQVENSSVLPPEPANEKGETEEKHAEPEAQSSLPVTTSKEEAEVVQDPLLEEDAKMEKDSEAKREEEDSNIKEVPGSVDVGGKVKLDDGAVKENQEVAKSVENHLMETPQETKSVQINS</sequence>
<evidence type="ECO:0000256" key="3">
    <source>
        <dbReference type="ARBA" id="ARBA00023125"/>
    </source>
</evidence>
<dbReference type="GO" id="GO:0003677">
    <property type="term" value="F:DNA binding"/>
    <property type="evidence" value="ECO:0007669"/>
    <property type="project" value="UniProtKB-KW"/>
</dbReference>
<keyword evidence="2" id="KW-0805">Transcription regulation</keyword>
<feature type="compositionally biased region" description="Basic and acidic residues" evidence="6">
    <location>
        <begin position="288"/>
        <end position="297"/>
    </location>
</feature>
<dbReference type="EMBL" id="JBAMMX010000015">
    <property type="protein sequence ID" value="KAK6926495.1"/>
    <property type="molecule type" value="Genomic_DNA"/>
</dbReference>
<evidence type="ECO:0000259" key="7">
    <source>
        <dbReference type="PROSITE" id="PS50982"/>
    </source>
</evidence>
<evidence type="ECO:0000256" key="1">
    <source>
        <dbReference type="ARBA" id="ARBA00004123"/>
    </source>
</evidence>
<comment type="subcellular location">
    <subcellularLocation>
        <location evidence="1">Nucleus</location>
    </subcellularLocation>
</comment>
<dbReference type="SUPFAM" id="SSF54171">
    <property type="entry name" value="DNA-binding domain"/>
    <property type="match status" value="1"/>
</dbReference>
<organism evidence="8 9">
    <name type="scientific">Dillenia turbinata</name>
    <dbReference type="NCBI Taxonomy" id="194707"/>
    <lineage>
        <taxon>Eukaryota</taxon>
        <taxon>Viridiplantae</taxon>
        <taxon>Streptophyta</taxon>
        <taxon>Embryophyta</taxon>
        <taxon>Tracheophyta</taxon>
        <taxon>Spermatophyta</taxon>
        <taxon>Magnoliopsida</taxon>
        <taxon>eudicotyledons</taxon>
        <taxon>Gunneridae</taxon>
        <taxon>Pentapetalae</taxon>
        <taxon>Dilleniales</taxon>
        <taxon>Dilleniaceae</taxon>
        <taxon>Dillenia</taxon>
    </lineage>
</organism>
<keyword evidence="5" id="KW-0539">Nucleus</keyword>
<evidence type="ECO:0000313" key="9">
    <source>
        <dbReference type="Proteomes" id="UP001370490"/>
    </source>
</evidence>
<feature type="compositionally biased region" description="Polar residues" evidence="6">
    <location>
        <begin position="104"/>
        <end position="118"/>
    </location>
</feature>
<name>A0AAN8V2X5_9MAGN</name>
<comment type="caution">
    <text evidence="8">The sequence shown here is derived from an EMBL/GenBank/DDBJ whole genome shotgun (WGS) entry which is preliminary data.</text>
</comment>
<dbReference type="CDD" id="cd01396">
    <property type="entry name" value="MeCP2_MBD"/>
    <property type="match status" value="1"/>
</dbReference>
<protein>
    <submittedName>
        <fullName evidence="8">Methyl-CpG DNA binding</fullName>
    </submittedName>
</protein>
<proteinExistence type="predicted"/>
<dbReference type="PROSITE" id="PS50982">
    <property type="entry name" value="MBD"/>
    <property type="match status" value="1"/>
</dbReference>
<evidence type="ECO:0000256" key="4">
    <source>
        <dbReference type="ARBA" id="ARBA00023163"/>
    </source>
</evidence>
<dbReference type="InterPro" id="IPR001739">
    <property type="entry name" value="Methyl_CpG_DNA-bd"/>
</dbReference>
<feature type="compositionally biased region" description="Polar residues" evidence="6">
    <location>
        <begin position="75"/>
        <end position="91"/>
    </location>
</feature>
<evidence type="ECO:0000256" key="5">
    <source>
        <dbReference type="ARBA" id="ARBA00023242"/>
    </source>
</evidence>
<keyword evidence="3" id="KW-0238">DNA-binding</keyword>
<evidence type="ECO:0000256" key="2">
    <source>
        <dbReference type="ARBA" id="ARBA00023015"/>
    </source>
</evidence>
<dbReference type="Pfam" id="PF01429">
    <property type="entry name" value="MBD"/>
    <property type="match status" value="1"/>
</dbReference>
<dbReference type="GO" id="GO:0005634">
    <property type="term" value="C:nucleus"/>
    <property type="evidence" value="ECO:0007669"/>
    <property type="project" value="UniProtKB-SubCell"/>
</dbReference>
<keyword evidence="9" id="KW-1185">Reference proteome</keyword>
<dbReference type="AlphaFoldDB" id="A0AAN8V2X5"/>
<evidence type="ECO:0000256" key="6">
    <source>
        <dbReference type="SAM" id="MobiDB-lite"/>
    </source>
</evidence>
<gene>
    <name evidence="8" type="ORF">RJ641_008214</name>
</gene>
<dbReference type="InterPro" id="IPR039622">
    <property type="entry name" value="MBD10/11"/>
</dbReference>
<feature type="region of interest" description="Disordered" evidence="6">
    <location>
        <begin position="1"/>
        <end position="297"/>
    </location>
</feature>
<dbReference type="PANTHER" id="PTHR33729">
    <property type="entry name" value="METHYL-CPG BINDING DOMAIN CONTAINING PROTEIN, EXPRESSED"/>
    <property type="match status" value="1"/>
</dbReference>
<dbReference type="SMART" id="SM00391">
    <property type="entry name" value="MBD"/>
    <property type="match status" value="1"/>
</dbReference>